<dbReference type="Pfam" id="PF00148">
    <property type="entry name" value="Oxidored_nitro"/>
    <property type="match status" value="1"/>
</dbReference>
<dbReference type="SUPFAM" id="SSF102114">
    <property type="entry name" value="Radical SAM enzymes"/>
    <property type="match status" value="1"/>
</dbReference>
<evidence type="ECO:0000256" key="10">
    <source>
        <dbReference type="ARBA" id="ARBA00030926"/>
    </source>
</evidence>
<gene>
    <name evidence="14" type="primary">nifB_3</name>
    <name evidence="14" type="ORF">CLPUN_45310</name>
</gene>
<comment type="caution">
    <text evidence="14">The sequence shown here is derived from an EMBL/GenBank/DDBJ whole genome shotgun (WGS) entry which is preliminary data.</text>
</comment>
<dbReference type="GO" id="GO:0046872">
    <property type="term" value="F:metal ion binding"/>
    <property type="evidence" value="ECO:0007669"/>
    <property type="project" value="UniProtKB-KW"/>
</dbReference>
<evidence type="ECO:0000256" key="8">
    <source>
        <dbReference type="ARBA" id="ARBA00023014"/>
    </source>
</evidence>
<dbReference type="SUPFAM" id="SSF53146">
    <property type="entry name" value="Nitrogenase accessory factor-like"/>
    <property type="match status" value="1"/>
</dbReference>
<dbReference type="PROSITE" id="PS51918">
    <property type="entry name" value="RADICAL_SAM"/>
    <property type="match status" value="1"/>
</dbReference>
<reference evidence="14 15" key="1">
    <citation type="submission" date="2016-05" db="EMBL/GenBank/DDBJ databases">
        <title>Microbial solvent formation.</title>
        <authorList>
            <person name="Poehlein A."/>
            <person name="Montoya Solano J.D."/>
            <person name="Flitsch S."/>
            <person name="Krabben P."/>
            <person name="Duerre P."/>
            <person name="Daniel R."/>
        </authorList>
    </citation>
    <scope>NUCLEOTIDE SEQUENCE [LARGE SCALE GENOMIC DNA]</scope>
    <source>
        <strain evidence="14 15">DSM 2619</strain>
    </source>
</reference>
<dbReference type="InterPro" id="IPR007197">
    <property type="entry name" value="rSAM"/>
</dbReference>
<dbReference type="STRING" id="29367.CLPUN_45310"/>
<evidence type="ECO:0000256" key="11">
    <source>
        <dbReference type="ARBA" id="ARBA00032102"/>
    </source>
</evidence>
<evidence type="ECO:0000256" key="1">
    <source>
        <dbReference type="ARBA" id="ARBA00001966"/>
    </source>
</evidence>
<dbReference type="InterPro" id="IPR000385">
    <property type="entry name" value="MoaA_NifB_PqqE_Fe-S-bd_CS"/>
</dbReference>
<evidence type="ECO:0000259" key="13">
    <source>
        <dbReference type="PROSITE" id="PS51918"/>
    </source>
</evidence>
<dbReference type="Pfam" id="PF02579">
    <property type="entry name" value="Nitro_FeMo-Co"/>
    <property type="match status" value="1"/>
</dbReference>
<dbReference type="AlphaFoldDB" id="A0A1S8T736"/>
<dbReference type="SUPFAM" id="SSF53807">
    <property type="entry name" value="Helical backbone' metal receptor"/>
    <property type="match status" value="1"/>
</dbReference>
<dbReference type="CDD" id="cd01335">
    <property type="entry name" value="Radical_SAM"/>
    <property type="match status" value="1"/>
</dbReference>
<keyword evidence="8" id="KW-0411">Iron-sulfur</keyword>
<dbReference type="PANTHER" id="PTHR33712">
    <property type="entry name" value="LIGHT-INDEPENDENT PROTOCHLOROPHYLLIDE REDUCTASE SUBUNIT B"/>
    <property type="match status" value="1"/>
</dbReference>
<dbReference type="CDD" id="cd03466">
    <property type="entry name" value="Nitrogenase_NifN_2"/>
    <property type="match status" value="1"/>
</dbReference>
<evidence type="ECO:0000256" key="2">
    <source>
        <dbReference type="ARBA" id="ARBA00003522"/>
    </source>
</evidence>
<dbReference type="OrthoDB" id="9800746at2"/>
<evidence type="ECO:0000256" key="5">
    <source>
        <dbReference type="ARBA" id="ARBA00022691"/>
    </source>
</evidence>
<comment type="function">
    <text evidence="2">Involved in the biosynthesis of the iron-molybdenum cofactor (FeMo-co or M-cluster) found in the dinitrogenase enzyme of the nitrogenase complex in nitrogen-fixing microorganisms. NifB catalyzes the crucial step of radical SAM-dependent carbide insertion that occurs concomitant with the insertion of a 9th sulfur and the rearrangement/coupling of two [4Fe-4S] clusters into a [8Fe-9S-C] cluster, the precursor to the M-cluster.</text>
</comment>
<dbReference type="Gene3D" id="3.30.420.130">
    <property type="entry name" value="Dinitrogenase iron-molybdenum cofactor biosynthesis domain"/>
    <property type="match status" value="1"/>
</dbReference>
<dbReference type="PROSITE" id="PS00699">
    <property type="entry name" value="NITROGENASE_1_1"/>
    <property type="match status" value="1"/>
</dbReference>
<dbReference type="UniPathway" id="UPA00782"/>
<evidence type="ECO:0000313" key="15">
    <source>
        <dbReference type="Proteomes" id="UP000190890"/>
    </source>
</evidence>
<evidence type="ECO:0000313" key="14">
    <source>
        <dbReference type="EMBL" id="OOM73508.1"/>
    </source>
</evidence>
<proteinExistence type="inferred from homology"/>
<comment type="cofactor">
    <cofactor evidence="1">
        <name>[4Fe-4S] cluster</name>
        <dbReference type="ChEBI" id="CHEBI:49883"/>
    </cofactor>
</comment>
<dbReference type="InterPro" id="IPR006638">
    <property type="entry name" value="Elp3/MiaA/NifB-like_rSAM"/>
</dbReference>
<keyword evidence="5" id="KW-0949">S-adenosyl-L-methionine</keyword>
<dbReference type="Gene3D" id="1.20.89.10">
    <property type="entry name" value="Nitrogenase Molybdenum-iron Protein, subunit B, domain 4"/>
    <property type="match status" value="1"/>
</dbReference>
<dbReference type="InterPro" id="IPR000318">
    <property type="entry name" value="Nase_comp1_CS"/>
</dbReference>
<keyword evidence="9 12" id="KW-0535">Nitrogen fixation</keyword>
<sequence>MKKIKKSYVNLTVNPCKMCMPMGVCNALYGIKNCMTILHGSQGCSTYIRRHMATHYNEPVDIASSSLTEEGTVYGGENNLIKGLENLIKLYNPEVIGIATTCLAETIGEDVVRLSKIFYEKHPESKVKLIPIKSPGYGGTQYGGHFTALKSVVENVEMKADKNEKVNIVTGPISCADTRELKEILEDFEIDYILLPDISENLDGGHSKKYNRLPSSGTTIEDITYMGGAKATIELTSFIKEEYSIGSYLKEKFGVENYRINVPRGLRDTDNFLKVLSEVSGKPIPKKYKKQRSRYLDAMIDSHKYNAEARIAIFGEPDFVYSTARLAVESGIVPMVISTGDVCPSLESKLREEVDELSEQLFAEKCVIIDEGDFKDIEKYALDLKVNVMLGSSDGRRIEEKHKIPLIRAAFPIHDRIGGQRILSIGYEGSLNLSDQITNVMLASTESIFREALYNEYYKEEKIEETTVRDEEKIINGKTFVSEKTLIGEGTLISEETAIKGEKNMELKVRSKEEVEEKTKTHPCFSCDSAHKYARMHLPIAPKCNISCNYCLRKFDCVNESRPGVTTEVLSPEEAFAKYKIVKSQIDNLKVVGIAGPGDALANFDNVKKTLELIREHDPEVTFCLSTNGLMLPFYAQELINLGVSHVTITMNAIDPKITAKVYKYVDYLGITYTGEEGAQILLNNQLSGLKYLADRGIMVKVNIVMLKGINDHHIEEVTKKVKELGAGITNIMQMIPVKGSVFENMSLTSNKEIMDLRKKCEINIKQMYHCKQCRADAIGLLGDDKSQEFNKPMIKSTVEEEKTLKFAIASKSGIGIDMHFGHATEFLIYEYKNCDVKYVEKRDIDKYCNGIEVCEEEEDKFSKLSSVVSDCTGILCLRIGDEPKRKLKNMGIEVFMTCETIETAVTKAAEAVLKEMEVKEMLRA</sequence>
<dbReference type="InterPro" id="IPR034165">
    <property type="entry name" value="NifB_C"/>
</dbReference>
<evidence type="ECO:0000256" key="9">
    <source>
        <dbReference type="ARBA" id="ARBA00023231"/>
    </source>
</evidence>
<dbReference type="InterPro" id="IPR003731">
    <property type="entry name" value="Di-Nase_FeMo-co_biosynth"/>
</dbReference>
<keyword evidence="6" id="KW-0479">Metal-binding</keyword>
<keyword evidence="4" id="KW-0004">4Fe-4S</keyword>
<dbReference type="InterPro" id="IPR036105">
    <property type="entry name" value="DiNase_FeMo-co_biosyn_sf"/>
</dbReference>
<name>A0A1S8T736_9CLOT</name>
<dbReference type="PROSITE" id="PS01305">
    <property type="entry name" value="MOAA_NIFB_PQQE"/>
    <property type="match status" value="1"/>
</dbReference>
<dbReference type="PANTHER" id="PTHR33712:SF7">
    <property type="entry name" value="LIGHT-INDEPENDENT PROTOCHLOROPHYLLIDE REDUCTASE SUBUNIT B"/>
    <property type="match status" value="1"/>
</dbReference>
<protein>
    <recommendedName>
        <fullName evidence="3">FeMo cofactor biosynthesis protein NifB</fullName>
    </recommendedName>
    <alternativeName>
        <fullName evidence="11">Nitrogenase cofactor maturase NifB</fullName>
    </alternativeName>
    <alternativeName>
        <fullName evidence="10">Radical SAM assemblase NifB</fullName>
    </alternativeName>
</protein>
<keyword evidence="15" id="KW-1185">Reference proteome</keyword>
<dbReference type="InterPro" id="IPR013785">
    <property type="entry name" value="Aldolase_TIM"/>
</dbReference>
<evidence type="ECO:0000256" key="7">
    <source>
        <dbReference type="ARBA" id="ARBA00023004"/>
    </source>
</evidence>
<dbReference type="InterPro" id="IPR005980">
    <property type="entry name" value="Nase_CF_NifB"/>
</dbReference>
<dbReference type="Gene3D" id="3.40.50.1980">
    <property type="entry name" value="Nitrogenase molybdenum iron protein domain"/>
    <property type="match status" value="3"/>
</dbReference>
<dbReference type="Pfam" id="PF04055">
    <property type="entry name" value="Radical_SAM"/>
    <property type="match status" value="1"/>
</dbReference>
<dbReference type="SFLD" id="SFLDS00029">
    <property type="entry name" value="Radical_SAM"/>
    <property type="match status" value="1"/>
</dbReference>
<dbReference type="SFLD" id="SFLDF00281">
    <property type="entry name" value="FeMo_cofactor_biosynthesis_pro"/>
    <property type="match status" value="1"/>
</dbReference>
<keyword evidence="7" id="KW-0408">Iron</keyword>
<dbReference type="NCBIfam" id="TIGR01290">
    <property type="entry name" value="nifB"/>
    <property type="match status" value="1"/>
</dbReference>
<dbReference type="InterPro" id="IPR058240">
    <property type="entry name" value="rSAM_sf"/>
</dbReference>
<comment type="similarity">
    <text evidence="12">Belongs to the NifD/NifK/NifE/NifN family.</text>
</comment>
<dbReference type="Gene3D" id="3.20.20.70">
    <property type="entry name" value="Aldolase class I"/>
    <property type="match status" value="1"/>
</dbReference>
<dbReference type="GO" id="GO:0051539">
    <property type="term" value="F:4 iron, 4 sulfur cluster binding"/>
    <property type="evidence" value="ECO:0007669"/>
    <property type="project" value="UniProtKB-KW"/>
</dbReference>
<dbReference type="CDD" id="cd00852">
    <property type="entry name" value="NifB"/>
    <property type="match status" value="1"/>
</dbReference>
<dbReference type="InterPro" id="IPR050152">
    <property type="entry name" value="ChlB/BchB/BchZ"/>
</dbReference>
<feature type="domain" description="Radical SAM core" evidence="13">
    <location>
        <begin position="530"/>
        <end position="772"/>
    </location>
</feature>
<evidence type="ECO:0000256" key="6">
    <source>
        <dbReference type="ARBA" id="ARBA00022723"/>
    </source>
</evidence>
<dbReference type="GO" id="GO:0032324">
    <property type="term" value="P:molybdopterin cofactor biosynthetic process"/>
    <property type="evidence" value="ECO:0007669"/>
    <property type="project" value="UniProtKB-ARBA"/>
</dbReference>
<evidence type="ECO:0000256" key="3">
    <source>
        <dbReference type="ARBA" id="ARBA00021702"/>
    </source>
</evidence>
<dbReference type="EMBL" id="LZZM01000215">
    <property type="protein sequence ID" value="OOM73508.1"/>
    <property type="molecule type" value="Genomic_DNA"/>
</dbReference>
<dbReference type="SFLD" id="SFLDG01068">
    <property type="entry name" value="FeMo_cofactor_biosynthesis_pro"/>
    <property type="match status" value="1"/>
</dbReference>
<evidence type="ECO:0000256" key="12">
    <source>
        <dbReference type="RuleBase" id="RU004021"/>
    </source>
</evidence>
<dbReference type="InterPro" id="IPR000510">
    <property type="entry name" value="Nase/OxRdtase_comp1"/>
</dbReference>
<evidence type="ECO:0000256" key="4">
    <source>
        <dbReference type="ARBA" id="ARBA00022485"/>
    </source>
</evidence>
<accession>A0A1S8T736</accession>
<organism evidence="14 15">
    <name type="scientific">Clostridium puniceum</name>
    <dbReference type="NCBI Taxonomy" id="29367"/>
    <lineage>
        <taxon>Bacteria</taxon>
        <taxon>Bacillati</taxon>
        <taxon>Bacillota</taxon>
        <taxon>Clostridia</taxon>
        <taxon>Eubacteriales</taxon>
        <taxon>Clostridiaceae</taxon>
        <taxon>Clostridium</taxon>
    </lineage>
</organism>
<dbReference type="SFLD" id="SFLDG01067">
    <property type="entry name" value="SPASM/twitch_domain_containing"/>
    <property type="match status" value="1"/>
</dbReference>
<dbReference type="SMART" id="SM00729">
    <property type="entry name" value="Elp3"/>
    <property type="match status" value="1"/>
</dbReference>
<dbReference type="GO" id="GO:0016163">
    <property type="term" value="F:nitrogenase activity"/>
    <property type="evidence" value="ECO:0007669"/>
    <property type="project" value="InterPro"/>
</dbReference>
<dbReference type="Proteomes" id="UP000190890">
    <property type="component" value="Unassembled WGS sequence"/>
</dbReference>
<dbReference type="RefSeq" id="WP_077849465.1">
    <property type="nucleotide sequence ID" value="NZ_LZZM01000215.1"/>
</dbReference>